<dbReference type="AlphaFoldDB" id="A0A076PPW0"/>
<dbReference type="GO" id="GO:0004674">
    <property type="term" value="F:protein serine/threonine kinase activity"/>
    <property type="evidence" value="ECO:0007669"/>
    <property type="project" value="TreeGrafter"/>
</dbReference>
<gene>
    <name evidence="6" type="ORF">O987_07865</name>
</gene>
<evidence type="ECO:0000259" key="5">
    <source>
        <dbReference type="Pfam" id="PF13657"/>
    </source>
</evidence>
<sequence length="420" mass="46196">MSEMTKPVWIWLPGQSEPVHAGTFTLAEGTKPVGAFVYDESYLARADMLPLDQGQLKFLKRRPLQATRNEGLYDVFKDVKPEGFGLHILTRKHARSSITNLEALEFAPGDTVGALAVCDDIAQKALFVPPAAEDLFEAMRMLAPGGHTGQAETSLESIVSTGLGGERPKITVLYKGQQWISKFAGSKDDTTSPLREFLAMRLAALSGINTAEVDYVHKGTRGTVLVKRFDRHVGDDGTVLRTHFASAATVMGTDKAMAGTRTYPMIVQYASRWLVPDFKDELWRRIAFNVLIGNGDDHARNHGFLLGPKSWELSPAYDIAPYTPTGGAVHPVKALSTGLLRSGEARATADVLLLCAKELDVDYAYANDYLDATYALIREQWDSLAESVGQKPLQPPLFELPPRHNRLSKLTVAAHRHRGR</sequence>
<dbReference type="HOGENOM" id="CLU_041102_0_0_4"/>
<keyword evidence="3" id="KW-0418">Kinase</keyword>
<dbReference type="Gene3D" id="1.10.1070.20">
    <property type="match status" value="1"/>
</dbReference>
<dbReference type="InterPro" id="IPR012893">
    <property type="entry name" value="HipA-like_C"/>
</dbReference>
<evidence type="ECO:0000313" key="7">
    <source>
        <dbReference type="Proteomes" id="UP000028782"/>
    </source>
</evidence>
<dbReference type="Pfam" id="PF13657">
    <property type="entry name" value="Couple_hipA"/>
    <property type="match status" value="1"/>
</dbReference>
<feature type="domain" description="HipA-like C-terminal" evidence="4">
    <location>
        <begin position="162"/>
        <end position="339"/>
    </location>
</feature>
<name>A0A076PPW0_COMTE</name>
<evidence type="ECO:0000313" key="6">
    <source>
        <dbReference type="EMBL" id="AIJ45720.1"/>
    </source>
</evidence>
<dbReference type="GO" id="GO:0005829">
    <property type="term" value="C:cytosol"/>
    <property type="evidence" value="ECO:0007669"/>
    <property type="project" value="TreeGrafter"/>
</dbReference>
<accession>A0A076PPW0</accession>
<dbReference type="Pfam" id="PF07804">
    <property type="entry name" value="HipA_C"/>
    <property type="match status" value="1"/>
</dbReference>
<evidence type="ECO:0000256" key="3">
    <source>
        <dbReference type="ARBA" id="ARBA00022777"/>
    </source>
</evidence>
<protein>
    <recommendedName>
        <fullName evidence="8">Phosphatidylinositol kinase</fullName>
    </recommendedName>
</protein>
<dbReference type="PANTHER" id="PTHR37419">
    <property type="entry name" value="SERINE/THREONINE-PROTEIN KINASE TOXIN HIPA"/>
    <property type="match status" value="1"/>
</dbReference>
<dbReference type="KEGG" id="ctes:O987_07865"/>
<organism evidence="6 7">
    <name type="scientific">Comamonas testosteroni TK102</name>
    <dbReference type="NCBI Taxonomy" id="1392005"/>
    <lineage>
        <taxon>Bacteria</taxon>
        <taxon>Pseudomonadati</taxon>
        <taxon>Pseudomonadota</taxon>
        <taxon>Betaproteobacteria</taxon>
        <taxon>Burkholderiales</taxon>
        <taxon>Comamonadaceae</taxon>
        <taxon>Comamonas</taxon>
    </lineage>
</organism>
<dbReference type="EMBL" id="CP006704">
    <property type="protein sequence ID" value="AIJ45720.1"/>
    <property type="molecule type" value="Genomic_DNA"/>
</dbReference>
<feature type="domain" description="HipA N-terminal subdomain 1" evidence="5">
    <location>
        <begin position="20"/>
        <end position="117"/>
    </location>
</feature>
<proteinExistence type="inferred from homology"/>
<dbReference type="PANTHER" id="PTHR37419:SF8">
    <property type="entry name" value="TOXIN YJJJ"/>
    <property type="match status" value="1"/>
</dbReference>
<comment type="similarity">
    <text evidence="1">Belongs to the HipA Ser/Thr kinase family.</text>
</comment>
<keyword evidence="2" id="KW-0808">Transferase</keyword>
<reference evidence="6 7" key="1">
    <citation type="journal article" date="2014" name="Genome Announc.">
        <title>Complete Genome Sequence of Polychlorinated Biphenyl Degrader Comamonas testosteroni TK102 (NBRC 109938).</title>
        <authorList>
            <person name="Fukuda K."/>
            <person name="Hosoyama A."/>
            <person name="Tsuchikane K."/>
            <person name="Ohji S."/>
            <person name="Yamazoe A."/>
            <person name="Fujita N."/>
            <person name="Shintani M."/>
            <person name="Kimbara K."/>
        </authorList>
    </citation>
    <scope>NUCLEOTIDE SEQUENCE [LARGE SCALE GENOMIC DNA]</scope>
    <source>
        <strain evidence="6">TK102</strain>
    </source>
</reference>
<dbReference type="Proteomes" id="UP000028782">
    <property type="component" value="Chromosome"/>
</dbReference>
<evidence type="ECO:0008006" key="8">
    <source>
        <dbReference type="Google" id="ProtNLM"/>
    </source>
</evidence>
<evidence type="ECO:0000256" key="2">
    <source>
        <dbReference type="ARBA" id="ARBA00022679"/>
    </source>
</evidence>
<evidence type="ECO:0000256" key="1">
    <source>
        <dbReference type="ARBA" id="ARBA00010164"/>
    </source>
</evidence>
<evidence type="ECO:0000259" key="4">
    <source>
        <dbReference type="Pfam" id="PF07804"/>
    </source>
</evidence>
<dbReference type="InterPro" id="IPR017508">
    <property type="entry name" value="HipA_N1"/>
</dbReference>
<dbReference type="RefSeq" id="WP_043371449.1">
    <property type="nucleotide sequence ID" value="NZ_CP006704.1"/>
</dbReference>
<dbReference type="InterPro" id="IPR052028">
    <property type="entry name" value="HipA_Ser/Thr_kinase"/>
</dbReference>